<feature type="signal peptide" evidence="8">
    <location>
        <begin position="1"/>
        <end position="22"/>
    </location>
</feature>
<name>A0A8S4SE06_9NEOP</name>
<feature type="domain" description="Peptidase S1" evidence="9">
    <location>
        <begin position="31"/>
        <end position="254"/>
    </location>
</feature>
<comment type="similarity">
    <text evidence="5">Belongs to the peptidase S1 family. CLIP subfamily.</text>
</comment>
<dbReference type="InterPro" id="IPR018114">
    <property type="entry name" value="TRYPSIN_HIS"/>
</dbReference>
<dbReference type="PANTHER" id="PTHR24256">
    <property type="entry name" value="TRYPTASE-RELATED"/>
    <property type="match status" value="1"/>
</dbReference>
<keyword evidence="11" id="KW-1185">Reference proteome</keyword>
<keyword evidence="3" id="KW-1015">Disulfide bond</keyword>
<evidence type="ECO:0000256" key="2">
    <source>
        <dbReference type="ARBA" id="ARBA00022656"/>
    </source>
</evidence>
<sequence>MALFLIVLRFISIFFVFKICYAVPEGVQPLIISGVPVRIEDAPFYAGLIDCGAVILSKTWVLTAAHCVEQPKPLSYRYVWVGGESFANSKKIPYKEVIVHDGFTQQLLGIPLNDIALVKLATPLRFNEKIQPVKLPAAGQNQNRKLMVVGRGTDETGESSKYLKKMDLIGLSTDECISIIPKEYHHIVKPNLKFLEQINICAKKEADKPSICHVSAITCHNHPPYSPTAGYIFQEDNLESFRVIELLSNTYLKI</sequence>
<comment type="caution">
    <text evidence="10">The sequence shown here is derived from an EMBL/GenBank/DDBJ whole genome shotgun (WGS) entry which is preliminary data.</text>
</comment>
<dbReference type="PRINTS" id="PR00722">
    <property type="entry name" value="CHYMOTRYPSIN"/>
</dbReference>
<dbReference type="Pfam" id="PF00089">
    <property type="entry name" value="Trypsin"/>
    <property type="match status" value="1"/>
</dbReference>
<dbReference type="FunFam" id="2.40.10.10:FF:000068">
    <property type="entry name" value="transmembrane protease serine 2"/>
    <property type="match status" value="1"/>
</dbReference>
<dbReference type="InterPro" id="IPR009003">
    <property type="entry name" value="Peptidase_S1_PA"/>
</dbReference>
<evidence type="ECO:0000256" key="7">
    <source>
        <dbReference type="ARBA" id="ARBA00084094"/>
    </source>
</evidence>
<dbReference type="SUPFAM" id="SSF50494">
    <property type="entry name" value="Trypsin-like serine proteases"/>
    <property type="match status" value="1"/>
</dbReference>
<dbReference type="Gene3D" id="2.40.10.10">
    <property type="entry name" value="Trypsin-like serine proteases"/>
    <property type="match status" value="1"/>
</dbReference>
<feature type="chain" id="PRO_5035867341" evidence="8">
    <location>
        <begin position="23"/>
        <end position="254"/>
    </location>
</feature>
<dbReference type="InterPro" id="IPR051487">
    <property type="entry name" value="Ser/Thr_Proteases_Immune/Dev"/>
</dbReference>
<dbReference type="InterPro" id="IPR043504">
    <property type="entry name" value="Peptidase_S1_PA_chymotrypsin"/>
</dbReference>
<dbReference type="SMART" id="SM00020">
    <property type="entry name" value="Tryp_SPc"/>
    <property type="match status" value="1"/>
</dbReference>
<dbReference type="AlphaFoldDB" id="A0A8S4SE06"/>
<gene>
    <name evidence="10" type="primary">jg19893</name>
    <name evidence="10" type="ORF">PAEG_LOCUS25490</name>
</gene>
<dbReference type="GO" id="GO:0090729">
    <property type="term" value="F:toxin activity"/>
    <property type="evidence" value="ECO:0007669"/>
    <property type="project" value="UniProtKB-KW"/>
</dbReference>
<reference evidence="10" key="1">
    <citation type="submission" date="2022-03" db="EMBL/GenBank/DDBJ databases">
        <authorList>
            <person name="Lindestad O."/>
        </authorList>
    </citation>
    <scope>NUCLEOTIDE SEQUENCE</scope>
</reference>
<evidence type="ECO:0000256" key="3">
    <source>
        <dbReference type="ARBA" id="ARBA00023157"/>
    </source>
</evidence>
<keyword evidence="4" id="KW-1199">Hemostasis impairing toxin</keyword>
<evidence type="ECO:0000256" key="5">
    <source>
        <dbReference type="ARBA" id="ARBA00024195"/>
    </source>
</evidence>
<evidence type="ECO:0000256" key="1">
    <source>
        <dbReference type="ARBA" id="ARBA00004239"/>
    </source>
</evidence>
<dbReference type="GO" id="GO:0005576">
    <property type="term" value="C:extracellular region"/>
    <property type="evidence" value="ECO:0007669"/>
    <property type="project" value="UniProtKB-SubCell"/>
</dbReference>
<evidence type="ECO:0000313" key="10">
    <source>
        <dbReference type="EMBL" id="CAH2266889.1"/>
    </source>
</evidence>
<dbReference type="PROSITE" id="PS00134">
    <property type="entry name" value="TRYPSIN_HIS"/>
    <property type="match status" value="1"/>
</dbReference>
<evidence type="ECO:0000256" key="6">
    <source>
        <dbReference type="ARBA" id="ARBA00055534"/>
    </source>
</evidence>
<accession>A0A8S4SE06</accession>
<keyword evidence="7" id="KW-1205">Fibrinolytic toxin</keyword>
<keyword evidence="2" id="KW-0800">Toxin</keyword>
<evidence type="ECO:0000313" key="11">
    <source>
        <dbReference type="Proteomes" id="UP000838756"/>
    </source>
</evidence>
<dbReference type="GO" id="GO:0006508">
    <property type="term" value="P:proteolysis"/>
    <property type="evidence" value="ECO:0007669"/>
    <property type="project" value="InterPro"/>
</dbReference>
<protein>
    <submittedName>
        <fullName evidence="10">Jg19893 protein</fullName>
    </submittedName>
</protein>
<evidence type="ECO:0000259" key="9">
    <source>
        <dbReference type="PROSITE" id="PS50240"/>
    </source>
</evidence>
<dbReference type="EMBL" id="CAKXAJ010026325">
    <property type="protein sequence ID" value="CAH2266889.1"/>
    <property type="molecule type" value="Genomic_DNA"/>
</dbReference>
<proteinExistence type="inferred from homology"/>
<dbReference type="Proteomes" id="UP000838756">
    <property type="component" value="Unassembled WGS sequence"/>
</dbReference>
<comment type="function">
    <text evidence="6">Fibrinolytic activity; shows preferential cleavage of Arg-Gly bonds in all three fibrinogen chains. Contact with the caterpillars causes severe bleeding, due the anticoagulant effect of the protein.</text>
</comment>
<comment type="subcellular location">
    <subcellularLocation>
        <location evidence="1">Secreted</location>
        <location evidence="1">Extracellular space</location>
    </subcellularLocation>
</comment>
<dbReference type="InterPro" id="IPR001254">
    <property type="entry name" value="Trypsin_dom"/>
</dbReference>
<dbReference type="OrthoDB" id="8440449at2759"/>
<evidence type="ECO:0000256" key="4">
    <source>
        <dbReference type="ARBA" id="ARBA00023240"/>
    </source>
</evidence>
<keyword evidence="8" id="KW-0732">Signal</keyword>
<organism evidence="10 11">
    <name type="scientific">Pararge aegeria aegeria</name>
    <dbReference type="NCBI Taxonomy" id="348720"/>
    <lineage>
        <taxon>Eukaryota</taxon>
        <taxon>Metazoa</taxon>
        <taxon>Ecdysozoa</taxon>
        <taxon>Arthropoda</taxon>
        <taxon>Hexapoda</taxon>
        <taxon>Insecta</taxon>
        <taxon>Pterygota</taxon>
        <taxon>Neoptera</taxon>
        <taxon>Endopterygota</taxon>
        <taxon>Lepidoptera</taxon>
        <taxon>Glossata</taxon>
        <taxon>Ditrysia</taxon>
        <taxon>Papilionoidea</taxon>
        <taxon>Nymphalidae</taxon>
        <taxon>Satyrinae</taxon>
        <taxon>Satyrini</taxon>
        <taxon>Parargina</taxon>
        <taxon>Pararge</taxon>
    </lineage>
</organism>
<evidence type="ECO:0000256" key="8">
    <source>
        <dbReference type="SAM" id="SignalP"/>
    </source>
</evidence>
<dbReference type="GO" id="GO:0004252">
    <property type="term" value="F:serine-type endopeptidase activity"/>
    <property type="evidence" value="ECO:0007669"/>
    <property type="project" value="InterPro"/>
</dbReference>
<dbReference type="InterPro" id="IPR001314">
    <property type="entry name" value="Peptidase_S1A"/>
</dbReference>
<dbReference type="PROSITE" id="PS50240">
    <property type="entry name" value="TRYPSIN_DOM"/>
    <property type="match status" value="1"/>
</dbReference>